<keyword evidence="5" id="KW-0732">Signal</keyword>
<feature type="domain" description="TonB-dependent transporter Oar-like beta-barrel" evidence="6">
    <location>
        <begin position="349"/>
        <end position="1000"/>
    </location>
</feature>
<sequence length="1065" mass="116886">MKQLLYSAMFVLLVCFTTNKLQAQTTQASISGTITDHLNKPVAGASVKVRNESTGFTTTTTSNAKGVYTFKELPLGTPYTVSVTYIGFGQQKRTGYSLNQGDALSVNLTIRDAVESLAVVEVIGSGLKNKTENLGAATAISARDITKLPVNGRNFTSLMELSPLSRGGNISGQLGSSTNYTIDGMNAKNPTSAGSTTSRSGAPYSISIEAVREFKVVTNQYDVIYGRSGGGTVSAVTKAGTNTLTGSAFTYGRADWLASPYDIRGNTRNIDYSTYQYGFSLGGPIIKDKLHFFMAWDHQQDSRPLIIADVQSPTDESRFNITQSTLDNFLTIARQKYGVASSDQFGSFDKSRGSDAAFARLDWQINDKNLLTIRDNYTNDRNKLGLEDNTTINLYESYANDKNVDNSLLATLRTSINPKFTNELKLQHLYTFQESSPGDQLPAANIPRAIVESISSVINDGTTKSTNIELGGHRFAQEGFTNNVIQLVDNIYYNTDKIKYTFGLDLMYTHANSTYGSEVNGRFHFTNSTGVTALTNFDNLTPYRYYREVPLVDDPSVKAGILNTALYGQMQTTLATGLDMIGGLRVDYSDYPTSPLNQLVLDELGIRTDNKLTSFLIQPRLQFTWDVNERHTDFIRLGAGIFASDINNYVTINNLTFDGKHLGTVDVRGANVPTPNFIGYRNDPSTTPTLEAFQLPTINTNATDAQVPVIYKANLSYSQFITDRIKLGITGYATLGRHNYMYVDRNMAVDPYFTLANEDNRGVYVPLSTMPVNGAGDWQQGRISQKLGRVLELNSKGKVNQFAVVVDGTYQYLKDGAITISYTLNDTKDNTSYNGNVANTATLSLPVKDDPRDLSKMSYSDNQFRHKVVFYGTLPTFYGVSIGVRYSGIGGTRYSLLSGGNTNADFVAGTNDLAYIFDKDNQSVPENIRTGLQAILDNPDASQSLKDYILKYSGQMAERNGGINSFYGIFDLRVSKKINIFKTQSVEFSADIFNVANLLNKKWGVNESLGTQALYALGVPATTGTAALPNFDAANKVFNYRVNNSGIVTPSGNPYQAQLGIRYAF</sequence>
<comment type="caution">
    <text evidence="7">The sequence shown here is derived from an EMBL/GenBank/DDBJ whole genome shotgun (WGS) entry which is preliminary data.</text>
</comment>
<dbReference type="OrthoDB" id="9768147at2"/>
<evidence type="ECO:0000256" key="4">
    <source>
        <dbReference type="SAM" id="MobiDB-lite"/>
    </source>
</evidence>
<name>R9GQ23_9SPHI</name>
<dbReference type="AlphaFoldDB" id="R9GQ23"/>
<dbReference type="Pfam" id="PF25183">
    <property type="entry name" value="OMP_b-brl_4"/>
    <property type="match status" value="2"/>
</dbReference>
<dbReference type="Proteomes" id="UP000014174">
    <property type="component" value="Unassembled WGS sequence"/>
</dbReference>
<dbReference type="GO" id="GO:0009279">
    <property type="term" value="C:cell outer membrane"/>
    <property type="evidence" value="ECO:0007669"/>
    <property type="project" value="UniProtKB-SubCell"/>
</dbReference>
<dbReference type="Gene3D" id="2.40.170.20">
    <property type="entry name" value="TonB-dependent receptor, beta-barrel domain"/>
    <property type="match status" value="1"/>
</dbReference>
<evidence type="ECO:0000256" key="5">
    <source>
        <dbReference type="SAM" id="SignalP"/>
    </source>
</evidence>
<evidence type="ECO:0000259" key="6">
    <source>
        <dbReference type="Pfam" id="PF25183"/>
    </source>
</evidence>
<proteinExistence type="predicted"/>
<dbReference type="Pfam" id="PF13620">
    <property type="entry name" value="CarboxypepD_reg"/>
    <property type="match status" value="1"/>
</dbReference>
<dbReference type="EMBL" id="AQPN01000103">
    <property type="protein sequence ID" value="EOR93816.1"/>
    <property type="molecule type" value="Genomic_DNA"/>
</dbReference>
<feature type="chain" id="PRO_5004472234" description="TonB-dependent transporter Oar-like beta-barrel domain-containing protein" evidence="5">
    <location>
        <begin position="24"/>
        <end position="1065"/>
    </location>
</feature>
<reference evidence="7 8" key="1">
    <citation type="journal article" date="2013" name="Genome Announc.">
        <title>Draft Genome Sequence of Arcticibacter svalbardensis Strain MN12-7T, a Member of the Family Sphingobacteriaceae Isolated from an Arctic Soil Sample.</title>
        <authorList>
            <person name="Shivaji S."/>
            <person name="Ara S."/>
            <person name="Prasad S."/>
            <person name="Manasa B.P."/>
            <person name="Begum Z."/>
            <person name="Singh A."/>
            <person name="Kumar Pinnaka A."/>
        </authorList>
    </citation>
    <scope>NUCLEOTIDE SEQUENCE [LARGE SCALE GENOMIC DNA]</scope>
    <source>
        <strain evidence="7 8">MN12-7</strain>
    </source>
</reference>
<protein>
    <recommendedName>
        <fullName evidence="6">TonB-dependent transporter Oar-like beta-barrel domain-containing protein</fullName>
    </recommendedName>
</protein>
<organism evidence="7 8">
    <name type="scientific">Arcticibacter svalbardensis MN12-7</name>
    <dbReference type="NCBI Taxonomy" id="1150600"/>
    <lineage>
        <taxon>Bacteria</taxon>
        <taxon>Pseudomonadati</taxon>
        <taxon>Bacteroidota</taxon>
        <taxon>Sphingobacteriia</taxon>
        <taxon>Sphingobacteriales</taxon>
        <taxon>Sphingobacteriaceae</taxon>
        <taxon>Arcticibacter</taxon>
    </lineage>
</organism>
<evidence type="ECO:0000256" key="1">
    <source>
        <dbReference type="ARBA" id="ARBA00004442"/>
    </source>
</evidence>
<evidence type="ECO:0000313" key="8">
    <source>
        <dbReference type="Proteomes" id="UP000014174"/>
    </source>
</evidence>
<keyword evidence="8" id="KW-1185">Reference proteome</keyword>
<dbReference type="PATRIC" id="fig|1150600.3.peg.2923"/>
<keyword evidence="2" id="KW-0472">Membrane</keyword>
<dbReference type="eggNOG" id="COG4771">
    <property type="taxonomic scope" value="Bacteria"/>
</dbReference>
<feature type="region of interest" description="Disordered" evidence="4">
    <location>
        <begin position="181"/>
        <end position="200"/>
    </location>
</feature>
<dbReference type="SUPFAM" id="SSF56935">
    <property type="entry name" value="Porins"/>
    <property type="match status" value="1"/>
</dbReference>
<dbReference type="InterPro" id="IPR057601">
    <property type="entry name" value="Oar-like_b-barrel"/>
</dbReference>
<dbReference type="RefSeq" id="WP_016196184.1">
    <property type="nucleotide sequence ID" value="NZ_AQPN01000103.1"/>
</dbReference>
<evidence type="ECO:0000256" key="3">
    <source>
        <dbReference type="ARBA" id="ARBA00023237"/>
    </source>
</evidence>
<feature type="signal peptide" evidence="5">
    <location>
        <begin position="1"/>
        <end position="23"/>
    </location>
</feature>
<dbReference type="InterPro" id="IPR036942">
    <property type="entry name" value="Beta-barrel_TonB_sf"/>
</dbReference>
<dbReference type="InterPro" id="IPR008969">
    <property type="entry name" value="CarboxyPept-like_regulatory"/>
</dbReference>
<dbReference type="SUPFAM" id="SSF49464">
    <property type="entry name" value="Carboxypeptidase regulatory domain-like"/>
    <property type="match status" value="1"/>
</dbReference>
<gene>
    <name evidence="7" type="ORF">ADIARSV_2953</name>
</gene>
<comment type="subcellular location">
    <subcellularLocation>
        <location evidence="1">Cell outer membrane</location>
    </subcellularLocation>
</comment>
<dbReference type="STRING" id="1150600.ADIARSV_2953"/>
<evidence type="ECO:0000256" key="2">
    <source>
        <dbReference type="ARBA" id="ARBA00023136"/>
    </source>
</evidence>
<dbReference type="Gene3D" id="2.60.40.1120">
    <property type="entry name" value="Carboxypeptidase-like, regulatory domain"/>
    <property type="match status" value="1"/>
</dbReference>
<evidence type="ECO:0000313" key="7">
    <source>
        <dbReference type="EMBL" id="EOR93816.1"/>
    </source>
</evidence>
<accession>R9GQ23</accession>
<feature type="domain" description="TonB-dependent transporter Oar-like beta-barrel" evidence="6">
    <location>
        <begin position="236"/>
        <end position="318"/>
    </location>
</feature>
<feature type="compositionally biased region" description="Low complexity" evidence="4">
    <location>
        <begin position="191"/>
        <end position="200"/>
    </location>
</feature>
<keyword evidence="3" id="KW-0998">Cell outer membrane</keyword>